<name>A0A9J5W087_SOLCO</name>
<reference evidence="1" key="1">
    <citation type="submission" date="2020-09" db="EMBL/GenBank/DDBJ databases">
        <title>De no assembly of potato wild relative species, Solanum commersonii.</title>
        <authorList>
            <person name="Cho K."/>
        </authorList>
    </citation>
    <scope>NUCLEOTIDE SEQUENCE</scope>
    <source>
        <strain evidence="1">LZ3.2</strain>
        <tissue evidence="1">Leaf</tissue>
    </source>
</reference>
<protein>
    <submittedName>
        <fullName evidence="1">Uncharacterized protein</fullName>
    </submittedName>
</protein>
<dbReference type="EMBL" id="JACXVP010000083">
    <property type="protein sequence ID" value="KAG5568598.1"/>
    <property type="molecule type" value="Genomic_DNA"/>
</dbReference>
<evidence type="ECO:0000313" key="1">
    <source>
        <dbReference type="EMBL" id="KAG5568598.1"/>
    </source>
</evidence>
<accession>A0A9J5W087</accession>
<evidence type="ECO:0000313" key="2">
    <source>
        <dbReference type="Proteomes" id="UP000824120"/>
    </source>
</evidence>
<dbReference type="Proteomes" id="UP000824120">
    <property type="component" value="Unassembled WGS sequence"/>
</dbReference>
<keyword evidence="2" id="KW-1185">Reference proteome</keyword>
<proteinExistence type="predicted"/>
<gene>
    <name evidence="1" type="ORF">H5410_064386</name>
</gene>
<sequence>MYKPSGRSIISIVPRRMQLDMLLPFISSFQDLQIGGQCFLREAIVIIAALYTVGQSELPSSSFVDVWISLDKD</sequence>
<comment type="caution">
    <text evidence="1">The sequence shown here is derived from an EMBL/GenBank/DDBJ whole genome shotgun (WGS) entry which is preliminary data.</text>
</comment>
<dbReference type="AlphaFoldDB" id="A0A9J5W087"/>
<organism evidence="1 2">
    <name type="scientific">Solanum commersonii</name>
    <name type="common">Commerson's wild potato</name>
    <name type="synonym">Commerson's nightshade</name>
    <dbReference type="NCBI Taxonomy" id="4109"/>
    <lineage>
        <taxon>Eukaryota</taxon>
        <taxon>Viridiplantae</taxon>
        <taxon>Streptophyta</taxon>
        <taxon>Embryophyta</taxon>
        <taxon>Tracheophyta</taxon>
        <taxon>Spermatophyta</taxon>
        <taxon>Magnoliopsida</taxon>
        <taxon>eudicotyledons</taxon>
        <taxon>Gunneridae</taxon>
        <taxon>Pentapetalae</taxon>
        <taxon>asterids</taxon>
        <taxon>lamiids</taxon>
        <taxon>Solanales</taxon>
        <taxon>Solanaceae</taxon>
        <taxon>Solanoideae</taxon>
        <taxon>Solaneae</taxon>
        <taxon>Solanum</taxon>
    </lineage>
</organism>